<comment type="subcellular location">
    <subcellularLocation>
        <location evidence="1">Membrane</location>
        <topology evidence="1">Multi-pass membrane protein</topology>
    </subcellularLocation>
</comment>
<sequence length="276" mass="30908">MADRNDDLLTRTSWCDARHAQKEIDRGRAHGNKAALWLRVRIQAFMFHIGCVVQQHYGKVLIMGMLILACLIVGIKFAVVETNVEKLWVEAGGRLQEELKYTTETLGVGEGTTQQIIIQTPNLDGTNILSQEALEIHLQSALAATKVEVEMYGKTWDLGDVCFKADLPSFEDNLLQGYLEVLVPCILITPLDCFWEGSKLLGPYSPIHVPFDLDIDLVWTKLDPLEILENLKDYSDYFGDLDALFGIFETAGIGHAYQTKPCLNPEDPDCPEKAPN</sequence>
<feature type="transmembrane region" description="Helical" evidence="7">
    <location>
        <begin position="60"/>
        <end position="79"/>
    </location>
</feature>
<keyword evidence="4 7" id="KW-1133">Transmembrane helix</keyword>
<comment type="similarity">
    <text evidence="2">Belongs to the patched family.</text>
</comment>
<evidence type="ECO:0000256" key="6">
    <source>
        <dbReference type="ARBA" id="ARBA00023180"/>
    </source>
</evidence>
<protein>
    <submittedName>
        <fullName evidence="8">Patched 187</fullName>
    </submittedName>
</protein>
<dbReference type="PANTHER" id="PTHR46022:SF1">
    <property type="entry name" value="PROTEIN PATCHED"/>
    <property type="match status" value="1"/>
</dbReference>
<evidence type="ECO:0000256" key="4">
    <source>
        <dbReference type="ARBA" id="ARBA00022989"/>
    </source>
</evidence>
<keyword evidence="6" id="KW-0325">Glycoprotein</keyword>
<accession>D2XNJ2</accession>
<keyword evidence="5 7" id="KW-0472">Membrane</keyword>
<evidence type="ECO:0000256" key="2">
    <source>
        <dbReference type="ARBA" id="ARBA00005585"/>
    </source>
</evidence>
<dbReference type="GO" id="GO:0005886">
    <property type="term" value="C:plasma membrane"/>
    <property type="evidence" value="ECO:0007669"/>
    <property type="project" value="TreeGrafter"/>
</dbReference>
<proteinExistence type="evidence at transcript level"/>
<organism evidence="8">
    <name type="scientific">Saccoglossus kowalevskii</name>
    <name type="common">Acorn worm</name>
    <dbReference type="NCBI Taxonomy" id="10224"/>
    <lineage>
        <taxon>Eukaryota</taxon>
        <taxon>Metazoa</taxon>
        <taxon>Hemichordata</taxon>
        <taxon>Enteropneusta</taxon>
        <taxon>Harrimaniidae</taxon>
        <taxon>Saccoglossus</taxon>
    </lineage>
</organism>
<reference evidence="8" key="1">
    <citation type="submission" date="2009-11" db="EMBL/GenBank/DDBJ databases">
        <authorList>
            <person name="Freeman R.M.Jr."/>
            <person name="Wu M."/>
            <person name="Gerhart J."/>
        </authorList>
    </citation>
    <scope>NUCLEOTIDE SEQUENCE</scope>
</reference>
<dbReference type="GO" id="GO:0005119">
    <property type="term" value="F:smoothened binding"/>
    <property type="evidence" value="ECO:0007669"/>
    <property type="project" value="TreeGrafter"/>
</dbReference>
<name>D2XNJ2_SACKO</name>
<dbReference type="GO" id="GO:0008158">
    <property type="term" value="F:hedgehog receptor activity"/>
    <property type="evidence" value="ECO:0007669"/>
    <property type="project" value="TreeGrafter"/>
</dbReference>
<dbReference type="GO" id="GO:0045879">
    <property type="term" value="P:negative regulation of smoothened signaling pathway"/>
    <property type="evidence" value="ECO:0007669"/>
    <property type="project" value="TreeGrafter"/>
</dbReference>
<dbReference type="PANTHER" id="PTHR46022">
    <property type="entry name" value="PROTEIN PATCHED"/>
    <property type="match status" value="1"/>
</dbReference>
<evidence type="ECO:0000256" key="3">
    <source>
        <dbReference type="ARBA" id="ARBA00022692"/>
    </source>
</evidence>
<evidence type="ECO:0000256" key="7">
    <source>
        <dbReference type="SAM" id="Phobius"/>
    </source>
</evidence>
<dbReference type="AlphaFoldDB" id="D2XNJ2"/>
<dbReference type="GO" id="GO:0097108">
    <property type="term" value="F:hedgehog family protein binding"/>
    <property type="evidence" value="ECO:0007669"/>
    <property type="project" value="TreeGrafter"/>
</dbReference>
<evidence type="ECO:0000256" key="1">
    <source>
        <dbReference type="ARBA" id="ARBA00004141"/>
    </source>
</evidence>
<dbReference type="EMBL" id="GU224213">
    <property type="protein sequence ID" value="ADB22622.1"/>
    <property type="molecule type" value="mRNA"/>
</dbReference>
<evidence type="ECO:0000256" key="5">
    <source>
        <dbReference type="ARBA" id="ARBA00023136"/>
    </source>
</evidence>
<keyword evidence="3 7" id="KW-0812">Transmembrane</keyword>
<dbReference type="OrthoDB" id="5873834at2759"/>
<evidence type="ECO:0000313" key="8">
    <source>
        <dbReference type="EMBL" id="ADB22622.1"/>
    </source>
</evidence>